<dbReference type="InterPro" id="IPR007362">
    <property type="entry name" value="DUF429"/>
</dbReference>
<name>A0A1A2ZIR8_9MYCO</name>
<keyword evidence="1" id="KW-0808">Transferase</keyword>
<accession>A0A1A2ZIR8</accession>
<dbReference type="EMBL" id="LZKJ01000064">
    <property type="protein sequence ID" value="OBI49372.1"/>
    <property type="molecule type" value="Genomic_DNA"/>
</dbReference>
<dbReference type="Pfam" id="PF04250">
    <property type="entry name" value="DUF429"/>
    <property type="match status" value="1"/>
</dbReference>
<protein>
    <submittedName>
        <fullName evidence="1">GTP pyrophosphokinase</fullName>
    </submittedName>
</protein>
<organism evidence="1 2">
    <name type="scientific">Mycobacterium kyorinense</name>
    <dbReference type="NCBI Taxonomy" id="487514"/>
    <lineage>
        <taxon>Bacteria</taxon>
        <taxon>Bacillati</taxon>
        <taxon>Actinomycetota</taxon>
        <taxon>Actinomycetes</taxon>
        <taxon>Mycobacteriales</taxon>
        <taxon>Mycobacteriaceae</taxon>
        <taxon>Mycobacterium</taxon>
    </lineage>
</organism>
<keyword evidence="1" id="KW-0418">Kinase</keyword>
<evidence type="ECO:0000313" key="2">
    <source>
        <dbReference type="Proteomes" id="UP000093592"/>
    </source>
</evidence>
<proteinExistence type="predicted"/>
<dbReference type="OrthoDB" id="9801824at2"/>
<reference evidence="2" key="1">
    <citation type="submission" date="2016-06" db="EMBL/GenBank/DDBJ databases">
        <authorList>
            <person name="Sutton G."/>
            <person name="Brinkac L."/>
            <person name="Sanka R."/>
            <person name="Adams M."/>
            <person name="Lau E."/>
            <person name="Sam S."/>
            <person name="Sreng N."/>
            <person name="Him V."/>
            <person name="Kerleguer A."/>
            <person name="Cheng S."/>
        </authorList>
    </citation>
    <scope>NUCLEOTIDE SEQUENCE [LARGE SCALE GENOMIC DNA]</scope>
    <source>
        <strain evidence="2">E861</strain>
    </source>
</reference>
<evidence type="ECO:0000313" key="1">
    <source>
        <dbReference type="EMBL" id="OBI49372.1"/>
    </source>
</evidence>
<dbReference type="GO" id="GO:0016301">
    <property type="term" value="F:kinase activity"/>
    <property type="evidence" value="ECO:0007669"/>
    <property type="project" value="UniProtKB-KW"/>
</dbReference>
<dbReference type="AlphaFoldDB" id="A0A1A2ZIR8"/>
<dbReference type="PIRSF" id="PIRSF018008">
    <property type="entry name" value="UCP018008"/>
    <property type="match status" value="1"/>
</dbReference>
<comment type="caution">
    <text evidence="1">The sequence shown here is derived from an EMBL/GenBank/DDBJ whole genome shotgun (WGS) entry which is preliminary data.</text>
</comment>
<sequence>MYFVGVDLAWGEINQSGIAVVDADGRLLHVGAAHDDASIESALAPYVREKCLVAIDAPLIVKNPTGHRPCERALNSDFQKFEAGARPAYTGRPEFARGSRGARLADVLALDMDPRSQASRRAIEVYPHPATVVLFGLDRTLKYKRGAFDGRQRGLLQLMTQIEGLDEATPRLRVNHHVAWVELRNRVSAATRPVQLDGAEDPVDAVMCAYLALYWYQRPEDMTIYGDFTTGYIVTPSLPPELVAPEAAPDPDAMEQRLARVTALLEEAQLELAALRALSITPRRRPGAAGR</sequence>
<gene>
    <name evidence="1" type="ORF">A5707_17025</name>
</gene>
<dbReference type="Proteomes" id="UP000093592">
    <property type="component" value="Unassembled WGS sequence"/>
</dbReference>
<dbReference type="InterPro" id="IPR008306">
    <property type="entry name" value="UCP018008"/>
</dbReference>